<gene>
    <name evidence="2" type="ORF">OUZ56_013494</name>
</gene>
<name>A0ABQ9Z620_9CRUS</name>
<protein>
    <recommendedName>
        <fullName evidence="4">Secreted protein</fullName>
    </recommendedName>
</protein>
<proteinExistence type="predicted"/>
<sequence length="130" mass="14837">MIVTRLFLKLFLCEQPSAVAAGRQLKTVGWARALGRFLQFFSFAQRHQHTQTHQDYIQRHSFWVMAKEEEGTPRFLRGFRNSTSWNIHTTARPPELEQAANRLLLLLAALEADAPPTRLLATSSLCLTST</sequence>
<keyword evidence="1" id="KW-0732">Signal</keyword>
<feature type="chain" id="PRO_5045908614" description="Secreted protein" evidence="1">
    <location>
        <begin position="22"/>
        <end position="130"/>
    </location>
</feature>
<organism evidence="2 3">
    <name type="scientific">Daphnia magna</name>
    <dbReference type="NCBI Taxonomy" id="35525"/>
    <lineage>
        <taxon>Eukaryota</taxon>
        <taxon>Metazoa</taxon>
        <taxon>Ecdysozoa</taxon>
        <taxon>Arthropoda</taxon>
        <taxon>Crustacea</taxon>
        <taxon>Branchiopoda</taxon>
        <taxon>Diplostraca</taxon>
        <taxon>Cladocera</taxon>
        <taxon>Anomopoda</taxon>
        <taxon>Daphniidae</taxon>
        <taxon>Daphnia</taxon>
    </lineage>
</organism>
<comment type="caution">
    <text evidence="2">The sequence shown here is derived from an EMBL/GenBank/DDBJ whole genome shotgun (WGS) entry which is preliminary data.</text>
</comment>
<accession>A0ABQ9Z620</accession>
<evidence type="ECO:0000313" key="2">
    <source>
        <dbReference type="EMBL" id="KAK4008353.1"/>
    </source>
</evidence>
<evidence type="ECO:0008006" key="4">
    <source>
        <dbReference type="Google" id="ProtNLM"/>
    </source>
</evidence>
<dbReference type="EMBL" id="JAOYFB010000002">
    <property type="protein sequence ID" value="KAK4008353.1"/>
    <property type="molecule type" value="Genomic_DNA"/>
</dbReference>
<feature type="signal peptide" evidence="1">
    <location>
        <begin position="1"/>
        <end position="21"/>
    </location>
</feature>
<reference evidence="2 3" key="1">
    <citation type="journal article" date="2023" name="Nucleic Acids Res.">
        <title>The hologenome of Daphnia magna reveals possible DNA methylation and microbiome-mediated evolution of the host genome.</title>
        <authorList>
            <person name="Chaturvedi A."/>
            <person name="Li X."/>
            <person name="Dhandapani V."/>
            <person name="Marshall H."/>
            <person name="Kissane S."/>
            <person name="Cuenca-Cambronero M."/>
            <person name="Asole G."/>
            <person name="Calvet F."/>
            <person name="Ruiz-Romero M."/>
            <person name="Marangio P."/>
            <person name="Guigo R."/>
            <person name="Rago D."/>
            <person name="Mirbahai L."/>
            <person name="Eastwood N."/>
            <person name="Colbourne J.K."/>
            <person name="Zhou J."/>
            <person name="Mallon E."/>
            <person name="Orsini L."/>
        </authorList>
    </citation>
    <scope>NUCLEOTIDE SEQUENCE [LARGE SCALE GENOMIC DNA]</scope>
    <source>
        <strain evidence="2">LRV0_1</strain>
    </source>
</reference>
<evidence type="ECO:0000313" key="3">
    <source>
        <dbReference type="Proteomes" id="UP001234178"/>
    </source>
</evidence>
<dbReference type="Proteomes" id="UP001234178">
    <property type="component" value="Unassembled WGS sequence"/>
</dbReference>
<keyword evidence="3" id="KW-1185">Reference proteome</keyword>
<evidence type="ECO:0000256" key="1">
    <source>
        <dbReference type="SAM" id="SignalP"/>
    </source>
</evidence>